<sequence>MTVITSNRKNPGILPAMRLIRFPRLVNVGMERPVGAAAAAAAERRTGATPVDSFVVFLSDRWFVHLDMLSTLRRYRRKTEAEAVPLVPATFPTADDSHTIL</sequence>
<dbReference type="Proteomes" id="UP000078542">
    <property type="component" value="Unassembled WGS sequence"/>
</dbReference>
<evidence type="ECO:0000313" key="1">
    <source>
        <dbReference type="EMBL" id="KYN00773.1"/>
    </source>
</evidence>
<proteinExistence type="predicted"/>
<accession>A0A195CJ79</accession>
<reference evidence="1 2" key="1">
    <citation type="submission" date="2016-03" db="EMBL/GenBank/DDBJ databases">
        <title>Cyphomyrmex costatus WGS genome.</title>
        <authorList>
            <person name="Nygaard S."/>
            <person name="Hu H."/>
            <person name="Boomsma J."/>
            <person name="Zhang G."/>
        </authorList>
    </citation>
    <scope>NUCLEOTIDE SEQUENCE [LARGE SCALE GENOMIC DNA]</scope>
    <source>
        <strain evidence="1">MS0001</strain>
        <tissue evidence="1">Whole body</tissue>
    </source>
</reference>
<evidence type="ECO:0000313" key="2">
    <source>
        <dbReference type="Proteomes" id="UP000078542"/>
    </source>
</evidence>
<protein>
    <submittedName>
        <fullName evidence="1">Uncharacterized protein</fullName>
    </submittedName>
</protein>
<gene>
    <name evidence="1" type="ORF">ALC62_08456</name>
</gene>
<dbReference type="EMBL" id="KQ977649">
    <property type="protein sequence ID" value="KYN00773.1"/>
    <property type="molecule type" value="Genomic_DNA"/>
</dbReference>
<name>A0A195CJ79_9HYME</name>
<keyword evidence="2" id="KW-1185">Reference proteome</keyword>
<dbReference type="AlphaFoldDB" id="A0A195CJ79"/>
<organism evidence="1 2">
    <name type="scientific">Cyphomyrmex costatus</name>
    <dbReference type="NCBI Taxonomy" id="456900"/>
    <lineage>
        <taxon>Eukaryota</taxon>
        <taxon>Metazoa</taxon>
        <taxon>Ecdysozoa</taxon>
        <taxon>Arthropoda</taxon>
        <taxon>Hexapoda</taxon>
        <taxon>Insecta</taxon>
        <taxon>Pterygota</taxon>
        <taxon>Neoptera</taxon>
        <taxon>Endopterygota</taxon>
        <taxon>Hymenoptera</taxon>
        <taxon>Apocrita</taxon>
        <taxon>Aculeata</taxon>
        <taxon>Formicoidea</taxon>
        <taxon>Formicidae</taxon>
        <taxon>Myrmicinae</taxon>
        <taxon>Cyphomyrmex</taxon>
    </lineage>
</organism>